<dbReference type="GO" id="GO:0005634">
    <property type="term" value="C:nucleus"/>
    <property type="evidence" value="ECO:0007669"/>
    <property type="project" value="UniProtKB-SubCell"/>
</dbReference>
<feature type="compositionally biased region" description="Polar residues" evidence="10">
    <location>
        <begin position="361"/>
        <end position="371"/>
    </location>
</feature>
<reference evidence="12" key="1">
    <citation type="submission" date="2023-04" db="EMBL/GenBank/DDBJ databases">
        <title>Ambrosiozyma monospora NBRC 1965.</title>
        <authorList>
            <person name="Ichikawa N."/>
            <person name="Sato H."/>
            <person name="Tonouchi N."/>
        </authorList>
    </citation>
    <scope>NUCLEOTIDE SEQUENCE</scope>
    <source>
        <strain evidence="12">NBRC 1965</strain>
    </source>
</reference>
<evidence type="ECO:0000256" key="6">
    <source>
        <dbReference type="ARBA" id="ARBA00023242"/>
    </source>
</evidence>
<evidence type="ECO:0000256" key="3">
    <source>
        <dbReference type="ARBA" id="ARBA00022618"/>
    </source>
</evidence>
<feature type="region of interest" description="Disordered" evidence="10">
    <location>
        <begin position="1029"/>
        <end position="1059"/>
    </location>
</feature>
<dbReference type="GO" id="GO:0007059">
    <property type="term" value="P:chromosome segregation"/>
    <property type="evidence" value="ECO:0007669"/>
    <property type="project" value="UniProtKB-ARBA"/>
</dbReference>
<dbReference type="Gene3D" id="3.40.50.300">
    <property type="entry name" value="P-loop containing nucleotide triphosphate hydrolases"/>
    <property type="match status" value="2"/>
</dbReference>
<dbReference type="CDD" id="cd03272">
    <property type="entry name" value="ABC_SMC3_euk"/>
    <property type="match status" value="1"/>
</dbReference>
<comment type="caution">
    <text evidence="12">The sequence shown here is derived from an EMBL/GenBank/DDBJ whole genome shotgun (WGS) entry which is preliminary data.</text>
</comment>
<comment type="subcellular location">
    <subcellularLocation>
        <location evidence="1 8">Nucleus</location>
    </subcellularLocation>
</comment>
<dbReference type="InterPro" id="IPR027417">
    <property type="entry name" value="P-loop_NTPase"/>
</dbReference>
<dbReference type="InterPro" id="IPR003395">
    <property type="entry name" value="RecF/RecN/SMC_N"/>
</dbReference>
<dbReference type="SUPFAM" id="SSF52540">
    <property type="entry name" value="P-loop containing nucleoside triphosphate hydrolases"/>
    <property type="match status" value="1"/>
</dbReference>
<proteinExistence type="inferred from homology"/>
<evidence type="ECO:0000313" key="13">
    <source>
        <dbReference type="Proteomes" id="UP001165063"/>
    </source>
</evidence>
<dbReference type="InterPro" id="IPR024704">
    <property type="entry name" value="SMC"/>
</dbReference>
<dbReference type="GO" id="GO:0016887">
    <property type="term" value="F:ATP hydrolysis activity"/>
    <property type="evidence" value="ECO:0007669"/>
    <property type="project" value="InterPro"/>
</dbReference>
<keyword evidence="4" id="KW-0498">Mitosis</keyword>
<dbReference type="InterPro" id="IPR036277">
    <property type="entry name" value="SMC_hinge_sf"/>
</dbReference>
<dbReference type="GO" id="GO:0051301">
    <property type="term" value="P:cell division"/>
    <property type="evidence" value="ECO:0007669"/>
    <property type="project" value="UniProtKB-KW"/>
</dbReference>
<dbReference type="Gene3D" id="3.30.70.1620">
    <property type="match status" value="1"/>
</dbReference>
<feature type="compositionally biased region" description="Basic and acidic residues" evidence="10">
    <location>
        <begin position="341"/>
        <end position="350"/>
    </location>
</feature>
<feature type="coiled-coil region" evidence="9">
    <location>
        <begin position="759"/>
        <end position="786"/>
    </location>
</feature>
<dbReference type="AlphaFoldDB" id="A0A9W7DFD0"/>
<feature type="domain" description="SMC hinge" evidence="11">
    <location>
        <begin position="500"/>
        <end position="612"/>
    </location>
</feature>
<dbReference type="Pfam" id="PF06470">
    <property type="entry name" value="SMC_hinge"/>
    <property type="match status" value="1"/>
</dbReference>
<dbReference type="EMBL" id="BSXU01001794">
    <property type="protein sequence ID" value="GMG31155.1"/>
    <property type="molecule type" value="Genomic_DNA"/>
</dbReference>
<feature type="coiled-coil region" evidence="9">
    <location>
        <begin position="419"/>
        <end position="481"/>
    </location>
</feature>
<dbReference type="FunFam" id="3.40.50.300:FF:000370">
    <property type="entry name" value="Structural maintenance of chromosomes 3"/>
    <property type="match status" value="1"/>
</dbReference>
<dbReference type="PANTHER" id="PTHR43977">
    <property type="entry name" value="STRUCTURAL MAINTENANCE OF CHROMOSOMES PROTEIN 3"/>
    <property type="match status" value="1"/>
</dbReference>
<dbReference type="GO" id="GO:0051276">
    <property type="term" value="P:chromosome organization"/>
    <property type="evidence" value="ECO:0007669"/>
    <property type="project" value="InterPro"/>
</dbReference>
<dbReference type="GO" id="GO:0005524">
    <property type="term" value="F:ATP binding"/>
    <property type="evidence" value="ECO:0007669"/>
    <property type="project" value="InterPro"/>
</dbReference>
<evidence type="ECO:0000259" key="11">
    <source>
        <dbReference type="SMART" id="SM00968"/>
    </source>
</evidence>
<evidence type="ECO:0000256" key="1">
    <source>
        <dbReference type="ARBA" id="ARBA00004123"/>
    </source>
</evidence>
<keyword evidence="13" id="KW-1185">Reference proteome</keyword>
<keyword evidence="3" id="KW-0132">Cell division</keyword>
<dbReference type="Proteomes" id="UP001165063">
    <property type="component" value="Unassembled WGS sequence"/>
</dbReference>
<dbReference type="SMART" id="SM00968">
    <property type="entry name" value="SMC_hinge"/>
    <property type="match status" value="1"/>
</dbReference>
<keyword evidence="6 8" id="KW-0539">Nucleus</keyword>
<dbReference type="InterPro" id="IPR041741">
    <property type="entry name" value="SMC3_ABC_euk"/>
</dbReference>
<evidence type="ECO:0000256" key="5">
    <source>
        <dbReference type="ARBA" id="ARBA00023054"/>
    </source>
</evidence>
<feature type="compositionally biased region" description="Acidic residues" evidence="10">
    <location>
        <begin position="1043"/>
        <end position="1059"/>
    </location>
</feature>
<keyword evidence="5 9" id="KW-0175">Coiled coil</keyword>
<dbReference type="OrthoDB" id="431497at2759"/>
<evidence type="ECO:0000256" key="10">
    <source>
        <dbReference type="SAM" id="MobiDB-lite"/>
    </source>
</evidence>
<evidence type="ECO:0000256" key="4">
    <source>
        <dbReference type="ARBA" id="ARBA00022776"/>
    </source>
</evidence>
<evidence type="ECO:0000256" key="9">
    <source>
        <dbReference type="SAM" id="Coils"/>
    </source>
</evidence>
<dbReference type="Gene3D" id="1.20.1060.20">
    <property type="match status" value="1"/>
</dbReference>
<evidence type="ECO:0000256" key="2">
    <source>
        <dbReference type="ARBA" id="ARBA00005917"/>
    </source>
</evidence>
<dbReference type="PIRSF" id="PIRSF005719">
    <property type="entry name" value="SMC"/>
    <property type="match status" value="1"/>
</dbReference>
<dbReference type="SUPFAM" id="SSF75553">
    <property type="entry name" value="Smc hinge domain"/>
    <property type="match status" value="1"/>
</dbReference>
<dbReference type="GO" id="GO:0005694">
    <property type="term" value="C:chromosome"/>
    <property type="evidence" value="ECO:0007669"/>
    <property type="project" value="InterPro"/>
</dbReference>
<sequence>MTIIDSFSPHHNVVVGRNGSGKSNFFAAIRFVLSDAYTNMTREERQSLIHEGSGTVMSAYVEIIFDNTDRRIPIDKDEVAIRRTIGMKKDDYSLDSKSATKSDIMNLLESAGFSKSNPYYIVPQGRVTGLTNAKDTERLQLLKEVAGAKVFETKLKDSQKEMVNTNKKREQIDEMLRYIESRLDDLDMEKNDLKEFERLNNKKKVLEFNLLDRELTSLNEQIANIENEYVNSLETTNGMVEKMAQREKMIKKIETKIVELNSNLRLLDIDKKENDSEIQEILGKIGEVTAQLKEEEVNDDSEENILIQLQELKNLIGEKEKKLNTMKPRLEKVTTEEASLKTTLKEKQQEQRGLLSKRGRTSQFSNARERNNWLSQEIGNLQQSIETKNRQLANNKNAQTDLRNRITKLDEAASRLKQSEEVEHELAKVDKELSNIKLQCNELVDERKKLWREESKLNSILNTYEEEKNKAQQQLGETMDRSLALGLEAVRKITKSLGLTGVYGSLGELIDVSEKYKTAVEVVGGNSLFHVVVDNDQTASLIMDELIRTKSGRVTFMPLNRLHSQPVTYPSGSDSVPLIKKIAFDDYLAPAVNQVFAKTVVCISLERGAEIARTNNVNAITLDGDRCDKRGVLTGGYRDQTRSRVDFLRNLTKWKSEIIGTTEKLEETRMQITEKDNEITQMTDVLNTKRKQLDAVYGEKEGFMSAKAKIANEKSRYQEEIGSLDSRVTQLEGAIVMMEKQIFDYSEELKSDFSASALSDKEEAYVKQLTNQIPELESQYGKIVEELEKLSLSVSSLSSELNENLYPKLSQLNIKSISSGSADSTNFKIQDIKRKLYTLNQSKASIDKANASLLEKTATIEKDLAEKHQQLEKLYESQRSTTRKLENFSKTSEKSLGKKISLSNRREEVNKKIGDLGVLPDAAFTAYNSTSSNVLLSKLNEVTEQLKQYSHVNKKALEQFLNFGKQRDSLVDRRTELNQAKKSIEDLIGVLGKRKNDAIIRTFKEVSIGFAEIFEKLVPAGTGKLIIQRRSEDSNKAHKNGSDDEDDDEDSDDEEDEANSMDSYVGISISVSFNSKKDEQQRIEQLSGGQKSLCAIALILAIQRCDPAPFYLFDEIDANLDTQYRTSVAKLINELAQNAQFICTTFRPEMLKVSDKFFGVMFNNKVSTVSEITSEVALGFIEGQRT</sequence>
<protein>
    <recommendedName>
        <fullName evidence="8">Structural maintenance of chromosomes protein</fullName>
    </recommendedName>
</protein>
<feature type="compositionally biased region" description="Basic and acidic residues" evidence="10">
    <location>
        <begin position="1029"/>
        <end position="1042"/>
    </location>
</feature>
<organism evidence="12 13">
    <name type="scientific">Ambrosiozyma monospora</name>
    <name type="common">Yeast</name>
    <name type="synonym">Endomycopsis monosporus</name>
    <dbReference type="NCBI Taxonomy" id="43982"/>
    <lineage>
        <taxon>Eukaryota</taxon>
        <taxon>Fungi</taxon>
        <taxon>Dikarya</taxon>
        <taxon>Ascomycota</taxon>
        <taxon>Saccharomycotina</taxon>
        <taxon>Pichiomycetes</taxon>
        <taxon>Pichiales</taxon>
        <taxon>Pichiaceae</taxon>
        <taxon>Ambrosiozyma</taxon>
    </lineage>
</organism>
<gene>
    <name evidence="12" type="ORF">Amon01_000395200</name>
</gene>
<dbReference type="Pfam" id="PF02463">
    <property type="entry name" value="SMC_N"/>
    <property type="match status" value="1"/>
</dbReference>
<feature type="coiled-coil region" evidence="9">
    <location>
        <begin position="208"/>
        <end position="270"/>
    </location>
</feature>
<name>A0A9W7DFD0_AMBMO</name>
<evidence type="ECO:0000256" key="8">
    <source>
        <dbReference type="PIRNR" id="PIRNR005719"/>
    </source>
</evidence>
<comment type="similarity">
    <text evidence="2">Belongs to the SMC family. SMC3 subfamily.</text>
</comment>
<keyword evidence="7" id="KW-0131">Cell cycle</keyword>
<dbReference type="InterPro" id="IPR010935">
    <property type="entry name" value="SMC_hinge"/>
</dbReference>
<evidence type="ECO:0000313" key="12">
    <source>
        <dbReference type="EMBL" id="GMG31155.1"/>
    </source>
</evidence>
<accession>A0A9W7DFD0</accession>
<evidence type="ECO:0000256" key="7">
    <source>
        <dbReference type="ARBA" id="ARBA00023306"/>
    </source>
</evidence>
<feature type="region of interest" description="Disordered" evidence="10">
    <location>
        <begin position="341"/>
        <end position="371"/>
    </location>
</feature>